<evidence type="ECO:0000313" key="3">
    <source>
        <dbReference type="Proteomes" id="UP000295096"/>
    </source>
</evidence>
<dbReference type="PRINTS" id="PR00081">
    <property type="entry name" value="GDHRDH"/>
</dbReference>
<sequence length="278" mass="29159">MNTIMTPAGLAEVPGPSRSLEGRVAIVTGSTSGIGLGIAEALAIRGASVVLNGFGPTDEIAATCRRLAEIHDVPVRHDRADMAQPAEITALMERTARAFGPCDILVNNAGIQHVAQIEDFPPDKWEAILAINLSAAFHTMRAALPRMKARRFGRIVNVASAHGLVASPFKSAYVAAKHGLVGLTKVAALEAAENGVTCNAVCPGYVWTPLVADQVAQQATAHGLSEEEVVRRVFLAEQPTRRFATVDEVAGTVAFLCSRAAASITGIALPVDGGWTTH</sequence>
<comment type="similarity">
    <text evidence="1">Belongs to the short-chain dehydrogenases/reductases (SDR) family.</text>
</comment>
<dbReference type="SUPFAM" id="SSF51735">
    <property type="entry name" value="NAD(P)-binding Rossmann-fold domains"/>
    <property type="match status" value="1"/>
</dbReference>
<dbReference type="PROSITE" id="PS00061">
    <property type="entry name" value="ADH_SHORT"/>
    <property type="match status" value="1"/>
</dbReference>
<dbReference type="RefSeq" id="WP_133291458.1">
    <property type="nucleotide sequence ID" value="NZ_SMSJ01000055.1"/>
</dbReference>
<dbReference type="OrthoDB" id="7375193at2"/>
<accession>A0A4R5Q9R5</accession>
<dbReference type="InterPro" id="IPR002347">
    <property type="entry name" value="SDR_fam"/>
</dbReference>
<name>A0A4R5Q9R5_9PROT</name>
<dbReference type="EC" id="1.1.1.30" evidence="2"/>
<dbReference type="Proteomes" id="UP000295096">
    <property type="component" value="Unassembled WGS sequence"/>
</dbReference>
<dbReference type="FunFam" id="3.40.50.720:FF:000084">
    <property type="entry name" value="Short-chain dehydrogenase reductase"/>
    <property type="match status" value="1"/>
</dbReference>
<organism evidence="2 3">
    <name type="scientific">Dankookia rubra</name>
    <dbReference type="NCBI Taxonomy" id="1442381"/>
    <lineage>
        <taxon>Bacteria</taxon>
        <taxon>Pseudomonadati</taxon>
        <taxon>Pseudomonadota</taxon>
        <taxon>Alphaproteobacteria</taxon>
        <taxon>Acetobacterales</taxon>
        <taxon>Roseomonadaceae</taxon>
        <taxon>Dankookia</taxon>
    </lineage>
</organism>
<comment type="caution">
    <text evidence="2">The sequence shown here is derived from an EMBL/GenBank/DDBJ whole genome shotgun (WGS) entry which is preliminary data.</text>
</comment>
<dbReference type="InterPro" id="IPR020904">
    <property type="entry name" value="Sc_DH/Rdtase_CS"/>
</dbReference>
<dbReference type="InterPro" id="IPR011294">
    <property type="entry name" value="3-OHbutyrate_DH"/>
</dbReference>
<dbReference type="PRINTS" id="PR00080">
    <property type="entry name" value="SDRFAMILY"/>
</dbReference>
<dbReference type="EMBL" id="SMSJ01000055">
    <property type="protein sequence ID" value="TDH59750.1"/>
    <property type="molecule type" value="Genomic_DNA"/>
</dbReference>
<keyword evidence="2" id="KW-0560">Oxidoreductase</keyword>
<keyword evidence="3" id="KW-1185">Reference proteome</keyword>
<dbReference type="AlphaFoldDB" id="A0A4R5Q9R5"/>
<reference evidence="2 3" key="1">
    <citation type="journal article" date="2016" name="J. Microbiol.">
        <title>Dankookia rubra gen. nov., sp. nov., an alphaproteobacterium isolated from sediment of a shallow stream.</title>
        <authorList>
            <person name="Kim W.H."/>
            <person name="Kim D.H."/>
            <person name="Kang K."/>
            <person name="Ahn T.Y."/>
        </authorList>
    </citation>
    <scope>NUCLEOTIDE SEQUENCE [LARGE SCALE GENOMIC DNA]</scope>
    <source>
        <strain evidence="2 3">JCM30602</strain>
    </source>
</reference>
<dbReference type="InterPro" id="IPR050259">
    <property type="entry name" value="SDR"/>
</dbReference>
<dbReference type="NCBIfam" id="NF009093">
    <property type="entry name" value="PRK12429.1"/>
    <property type="match status" value="1"/>
</dbReference>
<proteinExistence type="inferred from homology"/>
<dbReference type="GO" id="GO:0003858">
    <property type="term" value="F:3-hydroxybutyrate dehydrogenase activity"/>
    <property type="evidence" value="ECO:0007669"/>
    <property type="project" value="UniProtKB-EC"/>
</dbReference>
<dbReference type="InterPro" id="IPR036291">
    <property type="entry name" value="NAD(P)-bd_dom_sf"/>
</dbReference>
<protein>
    <submittedName>
        <fullName evidence="2">3-hydroxybutyrate dehydrogenase</fullName>
        <ecNumber evidence="2">1.1.1.30</ecNumber>
    </submittedName>
</protein>
<dbReference type="NCBIfam" id="TIGR01963">
    <property type="entry name" value="PHB_DH"/>
    <property type="match status" value="1"/>
</dbReference>
<dbReference type="GO" id="GO:0032787">
    <property type="term" value="P:monocarboxylic acid metabolic process"/>
    <property type="evidence" value="ECO:0007669"/>
    <property type="project" value="UniProtKB-ARBA"/>
</dbReference>
<dbReference type="Pfam" id="PF13561">
    <property type="entry name" value="adh_short_C2"/>
    <property type="match status" value="1"/>
</dbReference>
<dbReference type="PANTHER" id="PTHR42879:SF2">
    <property type="entry name" value="3-OXOACYL-[ACYL-CARRIER-PROTEIN] REDUCTASE FABG"/>
    <property type="match status" value="1"/>
</dbReference>
<gene>
    <name evidence="2" type="ORF">E2C06_25795</name>
</gene>
<evidence type="ECO:0000256" key="1">
    <source>
        <dbReference type="ARBA" id="ARBA00006484"/>
    </source>
</evidence>
<dbReference type="PANTHER" id="PTHR42879">
    <property type="entry name" value="3-OXOACYL-(ACYL-CARRIER-PROTEIN) REDUCTASE"/>
    <property type="match status" value="1"/>
</dbReference>
<evidence type="ECO:0000313" key="2">
    <source>
        <dbReference type="EMBL" id="TDH59750.1"/>
    </source>
</evidence>
<dbReference type="Gene3D" id="3.40.50.720">
    <property type="entry name" value="NAD(P)-binding Rossmann-like Domain"/>
    <property type="match status" value="1"/>
</dbReference>